<proteinExistence type="predicted"/>
<name>A0A917N3G8_9SPHI</name>
<dbReference type="Gene3D" id="3.10.450.50">
    <property type="match status" value="1"/>
</dbReference>
<accession>A0A917N3G8</accession>
<dbReference type="RefSeq" id="WP_188418593.1">
    <property type="nucleotide sequence ID" value="NZ_BMDO01000013.1"/>
</dbReference>
<comment type="caution">
    <text evidence="2">The sequence shown here is derived from an EMBL/GenBank/DDBJ whole genome shotgun (WGS) entry which is preliminary data.</text>
</comment>
<dbReference type="AlphaFoldDB" id="A0A917N3G8"/>
<evidence type="ECO:0000256" key="1">
    <source>
        <dbReference type="SAM" id="SignalP"/>
    </source>
</evidence>
<protein>
    <recommendedName>
        <fullName evidence="4">Nuclear transport factor 2 family protein</fullName>
    </recommendedName>
</protein>
<dbReference type="EMBL" id="BMDO01000013">
    <property type="protein sequence ID" value="GGI52489.1"/>
    <property type="molecule type" value="Genomic_DNA"/>
</dbReference>
<keyword evidence="3" id="KW-1185">Reference proteome</keyword>
<dbReference type="InterPro" id="IPR032710">
    <property type="entry name" value="NTF2-like_dom_sf"/>
</dbReference>
<reference evidence="2" key="1">
    <citation type="journal article" date="2014" name="Int. J. Syst. Evol. Microbiol.">
        <title>Complete genome sequence of Corynebacterium casei LMG S-19264T (=DSM 44701T), isolated from a smear-ripened cheese.</title>
        <authorList>
            <consortium name="US DOE Joint Genome Institute (JGI-PGF)"/>
            <person name="Walter F."/>
            <person name="Albersmeier A."/>
            <person name="Kalinowski J."/>
            <person name="Ruckert C."/>
        </authorList>
    </citation>
    <scope>NUCLEOTIDE SEQUENCE</scope>
    <source>
        <strain evidence="2">CCM 8711</strain>
    </source>
</reference>
<dbReference type="Pfam" id="PF12893">
    <property type="entry name" value="Lumazine_bd_2"/>
    <property type="match status" value="1"/>
</dbReference>
<keyword evidence="1" id="KW-0732">Signal</keyword>
<evidence type="ECO:0008006" key="4">
    <source>
        <dbReference type="Google" id="ProtNLM"/>
    </source>
</evidence>
<evidence type="ECO:0000313" key="3">
    <source>
        <dbReference type="Proteomes" id="UP000662074"/>
    </source>
</evidence>
<organism evidence="2 3">
    <name type="scientific">Mucilaginibacter galii</name>
    <dbReference type="NCBI Taxonomy" id="2005073"/>
    <lineage>
        <taxon>Bacteria</taxon>
        <taxon>Pseudomonadati</taxon>
        <taxon>Bacteroidota</taxon>
        <taxon>Sphingobacteriia</taxon>
        <taxon>Sphingobacteriales</taxon>
        <taxon>Sphingobacteriaceae</taxon>
        <taxon>Mucilaginibacter</taxon>
    </lineage>
</organism>
<dbReference type="Proteomes" id="UP000662074">
    <property type="component" value="Unassembled WGS sequence"/>
</dbReference>
<dbReference type="InterPro" id="IPR039437">
    <property type="entry name" value="FrzH/put_lumazine-bd"/>
</dbReference>
<dbReference type="SUPFAM" id="SSF54427">
    <property type="entry name" value="NTF2-like"/>
    <property type="match status" value="1"/>
</dbReference>
<sequence length="141" mass="15589">MKTLKSLFLGLALLVVTNVVKADEPTAAVITRNQAITTYVNAMTMGNNAGLNEVVDQSAKFSILRGKNVISFDKAELMKFANQNQNVKQACTTTTTEIESNADMSVVKVDMKFENFTRTNYVTMANTESGWKITNVYSVFK</sequence>
<feature type="chain" id="PRO_5037369056" description="Nuclear transport factor 2 family protein" evidence="1">
    <location>
        <begin position="23"/>
        <end position="141"/>
    </location>
</feature>
<evidence type="ECO:0000313" key="2">
    <source>
        <dbReference type="EMBL" id="GGI52489.1"/>
    </source>
</evidence>
<gene>
    <name evidence="2" type="ORF">GCM10011425_37010</name>
</gene>
<feature type="signal peptide" evidence="1">
    <location>
        <begin position="1"/>
        <end position="22"/>
    </location>
</feature>
<reference evidence="2" key="2">
    <citation type="submission" date="2020-09" db="EMBL/GenBank/DDBJ databases">
        <authorList>
            <person name="Sun Q."/>
            <person name="Sedlacek I."/>
        </authorList>
    </citation>
    <scope>NUCLEOTIDE SEQUENCE</scope>
    <source>
        <strain evidence="2">CCM 8711</strain>
    </source>
</reference>